<organism evidence="1 2">
    <name type="scientific">Pelomonas caseinilytica</name>
    <dbReference type="NCBI Taxonomy" id="2906763"/>
    <lineage>
        <taxon>Bacteria</taxon>
        <taxon>Pseudomonadati</taxon>
        <taxon>Pseudomonadota</taxon>
        <taxon>Betaproteobacteria</taxon>
        <taxon>Burkholderiales</taxon>
        <taxon>Sphaerotilaceae</taxon>
        <taxon>Roseateles</taxon>
    </lineage>
</organism>
<evidence type="ECO:0000313" key="1">
    <source>
        <dbReference type="EMBL" id="MCE4536979.1"/>
    </source>
</evidence>
<dbReference type="PANTHER" id="PTHR42958">
    <property type="entry name" value="HYDROGENASE-2 LARGE CHAIN"/>
    <property type="match status" value="1"/>
</dbReference>
<dbReference type="Proteomes" id="UP001201463">
    <property type="component" value="Unassembled WGS sequence"/>
</dbReference>
<gene>
    <name evidence="1" type="ORF">LXT12_06915</name>
</gene>
<protein>
    <recommendedName>
        <fullName evidence="3">Nickel-dependent hydrogenase</fullName>
    </recommendedName>
</protein>
<accession>A0ABS8X8E4</accession>
<name>A0ABS8X8E4_9BURK</name>
<dbReference type="InterPro" id="IPR029014">
    <property type="entry name" value="NiFe-Hase_large"/>
</dbReference>
<dbReference type="Gene3D" id="1.10.645.10">
    <property type="entry name" value="Cytochrome-c3 Hydrogenase, chain B"/>
    <property type="match status" value="2"/>
</dbReference>
<evidence type="ECO:0000313" key="2">
    <source>
        <dbReference type="Proteomes" id="UP001201463"/>
    </source>
</evidence>
<sequence>MSGLDRLAGVLRLRPWAPRPGSVRNERPDWAGTLARGRLPAEVPGLLASLYSLCGHAHRLCAQMALQAAERGEAPADAAAARTLQHETLCEHARRIGLDWPAALSPAAAGDATRSLQACPPLRSREADLRDARLWLQKHLLAMPAADWLRGWEASPAWWSDWSTAGHGWLPALVRDARAAADWPVAAAEPLHAHAGTVSLRQLAASLRGTPGFSRQPLWQDDCAETGCWTRLNDAARPLPATPWQRLGSRVAELVRLSLPDEPGRSGSGWLAFGALQVAPGEGLAWVEMARGLLVHHAALDGAGRVAAYQVLAPTEWNFHAEGAVAAALERLRPAHGAFAQRRIAALMAAYDPCVRFEVESQPMEEERAHA</sequence>
<keyword evidence="2" id="KW-1185">Reference proteome</keyword>
<dbReference type="RefSeq" id="WP_233390691.1">
    <property type="nucleotide sequence ID" value="NZ_JAJTWT010000002.1"/>
</dbReference>
<proteinExistence type="predicted"/>
<dbReference type="PANTHER" id="PTHR42958:SF4">
    <property type="entry name" value="HYDROGENASE EXPRESSION_FORMATION PROTEIN HUPK"/>
    <property type="match status" value="1"/>
</dbReference>
<dbReference type="EMBL" id="JAJTWT010000002">
    <property type="protein sequence ID" value="MCE4536979.1"/>
    <property type="molecule type" value="Genomic_DNA"/>
</dbReference>
<evidence type="ECO:0008006" key="3">
    <source>
        <dbReference type="Google" id="ProtNLM"/>
    </source>
</evidence>
<dbReference type="SUPFAM" id="SSF56762">
    <property type="entry name" value="HydB/Nqo4-like"/>
    <property type="match status" value="1"/>
</dbReference>
<reference evidence="1 2" key="1">
    <citation type="submission" date="2021-12" db="EMBL/GenBank/DDBJ databases">
        <title>Genome seq of p7.</title>
        <authorList>
            <person name="Seo T."/>
        </authorList>
    </citation>
    <scope>NUCLEOTIDE SEQUENCE [LARGE SCALE GENOMIC DNA]</scope>
    <source>
        <strain evidence="1 2">P7</strain>
    </source>
</reference>
<comment type="caution">
    <text evidence="1">The sequence shown here is derived from an EMBL/GenBank/DDBJ whole genome shotgun (WGS) entry which is preliminary data.</text>
</comment>
<dbReference type="InterPro" id="IPR050867">
    <property type="entry name" value="NiFe/NiFeSe_hydrgnase_LSU"/>
</dbReference>